<evidence type="ECO:0000313" key="10">
    <source>
        <dbReference type="EMBL" id="XBP28984.1"/>
    </source>
</evidence>
<evidence type="ECO:0000256" key="3">
    <source>
        <dbReference type="ARBA" id="ARBA00022884"/>
    </source>
</evidence>
<dbReference type="PROSITE" id="PS00054">
    <property type="entry name" value="RIBOSOMAL_S11"/>
    <property type="match status" value="1"/>
</dbReference>
<evidence type="ECO:0000256" key="4">
    <source>
        <dbReference type="ARBA" id="ARBA00022980"/>
    </source>
</evidence>
<dbReference type="NCBIfam" id="TIGR03632">
    <property type="entry name" value="uS11_bact"/>
    <property type="match status" value="1"/>
</dbReference>
<evidence type="ECO:0000256" key="2">
    <source>
        <dbReference type="ARBA" id="ARBA00022730"/>
    </source>
</evidence>
<dbReference type="Pfam" id="PF00411">
    <property type="entry name" value="Ribosomal_S11"/>
    <property type="match status" value="1"/>
</dbReference>
<dbReference type="Gene3D" id="3.30.420.80">
    <property type="entry name" value="Ribosomal protein S11"/>
    <property type="match status" value="1"/>
</dbReference>
<dbReference type="GO" id="GO:1990904">
    <property type="term" value="C:ribonucleoprotein complex"/>
    <property type="evidence" value="ECO:0007669"/>
    <property type="project" value="UniProtKB-KW"/>
</dbReference>
<evidence type="ECO:0000256" key="1">
    <source>
        <dbReference type="ARBA" id="ARBA00006194"/>
    </source>
</evidence>
<dbReference type="EMBL" id="OR858607">
    <property type="protein sequence ID" value="XBP28984.1"/>
    <property type="molecule type" value="Genomic_DNA"/>
</dbReference>
<evidence type="ECO:0000256" key="8">
    <source>
        <dbReference type="RuleBase" id="RU003629"/>
    </source>
</evidence>
<keyword evidence="2 7" id="KW-0699">rRNA-binding</keyword>
<dbReference type="InterPro" id="IPR019981">
    <property type="entry name" value="Ribosomal_uS11_bac-type"/>
</dbReference>
<comment type="similarity">
    <text evidence="1 7 8">Belongs to the universal ribosomal protein uS11 family.</text>
</comment>
<comment type="subunit">
    <text evidence="7">Part of the 30S ribosomal subunit.</text>
</comment>
<dbReference type="GO" id="GO:0006412">
    <property type="term" value="P:translation"/>
    <property type="evidence" value="ECO:0007669"/>
    <property type="project" value="UniProtKB-UniRule"/>
</dbReference>
<dbReference type="PIRSF" id="PIRSF002131">
    <property type="entry name" value="Ribosomal_S11"/>
    <property type="match status" value="1"/>
</dbReference>
<dbReference type="InterPro" id="IPR018102">
    <property type="entry name" value="Ribosomal_uS11_CS"/>
</dbReference>
<keyword evidence="10" id="KW-0150">Chloroplast</keyword>
<sequence>MARQTKRVSSRKVKRKVPKGVVHIQATYNNTIITITDLQGEVLSWSSSGSCGFKGRKKRTPFASQTAAESAIRRSMDQGLRQAEIMMSGPGPGRDMALRAIKTSGLGVSLVRDVTPVPHNGCRPPKKRRL</sequence>
<geneLocation type="chloroplast" evidence="10"/>
<reference evidence="10" key="1">
    <citation type="submission" date="2023-11" db="EMBL/GenBank/DDBJ databases">
        <authorList>
            <person name="Liu Y."/>
        </authorList>
    </citation>
    <scope>NUCLEOTIDE SEQUENCE</scope>
</reference>
<keyword evidence="10" id="KW-0934">Plastid</keyword>
<keyword evidence="3 7" id="KW-0694">RNA-binding</keyword>
<keyword evidence="5 7" id="KW-0687">Ribonucleoprotein</keyword>
<dbReference type="PANTHER" id="PTHR11759">
    <property type="entry name" value="40S RIBOSOMAL PROTEIN S14/30S RIBOSOMAL PROTEIN S11"/>
    <property type="match status" value="1"/>
</dbReference>
<dbReference type="SUPFAM" id="SSF53137">
    <property type="entry name" value="Translational machinery components"/>
    <property type="match status" value="1"/>
</dbReference>
<protein>
    <recommendedName>
        <fullName evidence="6 7">Small ribosomal subunit protein uS11c</fullName>
    </recommendedName>
</protein>
<evidence type="ECO:0000256" key="7">
    <source>
        <dbReference type="HAMAP-Rule" id="MF_01310"/>
    </source>
</evidence>
<evidence type="ECO:0000256" key="5">
    <source>
        <dbReference type="ARBA" id="ARBA00023274"/>
    </source>
</evidence>
<dbReference type="GO" id="GO:0005840">
    <property type="term" value="C:ribosome"/>
    <property type="evidence" value="ECO:0007669"/>
    <property type="project" value="UniProtKB-KW"/>
</dbReference>
<feature type="region of interest" description="Disordered" evidence="9">
    <location>
        <begin position="49"/>
        <end position="69"/>
    </location>
</feature>
<dbReference type="HAMAP" id="MF_01310">
    <property type="entry name" value="Ribosomal_uS11"/>
    <property type="match status" value="1"/>
</dbReference>
<proteinExistence type="inferred from homology"/>
<accession>A0AAU7LJR2</accession>
<evidence type="ECO:0000256" key="6">
    <source>
        <dbReference type="ARBA" id="ARBA00035260"/>
    </source>
</evidence>
<dbReference type="InterPro" id="IPR036967">
    <property type="entry name" value="Ribosomal_uS11_sf"/>
</dbReference>
<dbReference type="NCBIfam" id="NF003698">
    <property type="entry name" value="PRK05309.1"/>
    <property type="match status" value="1"/>
</dbReference>
<keyword evidence="4 7" id="KW-0689">Ribosomal protein</keyword>
<gene>
    <name evidence="7 10" type="primary">rps11</name>
</gene>
<name>A0AAU7LJR2_9VIRI</name>
<dbReference type="GO" id="GO:0019843">
    <property type="term" value="F:rRNA binding"/>
    <property type="evidence" value="ECO:0007669"/>
    <property type="project" value="UniProtKB-UniRule"/>
</dbReference>
<dbReference type="GO" id="GO:0009507">
    <property type="term" value="C:chloroplast"/>
    <property type="evidence" value="ECO:0007669"/>
    <property type="project" value="UniProtKB-SubCell"/>
</dbReference>
<organism evidence="10">
    <name type="scientific">Streptosarcina moshanensis</name>
    <dbReference type="NCBI Taxonomy" id="3096259"/>
    <lineage>
        <taxon>Eukaryota</taxon>
        <taxon>Viridiplantae</taxon>
        <taxon>Streptophyta</taxon>
        <taxon>Klebsormidiophyceae</taxon>
        <taxon>Hormidiellales</taxon>
        <taxon>Hormidiellaceae</taxon>
        <taxon>Streptosarcina</taxon>
    </lineage>
</organism>
<dbReference type="AlphaFoldDB" id="A0AAU7LJR2"/>
<dbReference type="InterPro" id="IPR001971">
    <property type="entry name" value="Ribosomal_uS11"/>
</dbReference>
<evidence type="ECO:0000256" key="9">
    <source>
        <dbReference type="SAM" id="MobiDB-lite"/>
    </source>
</evidence>
<dbReference type="FunFam" id="3.30.420.80:FF:000010">
    <property type="entry name" value="30S ribosomal protein S11"/>
    <property type="match status" value="1"/>
</dbReference>
<comment type="subcellular location">
    <subcellularLocation>
        <location evidence="7">Plastid</location>
        <location evidence="7">Chloroplast</location>
    </subcellularLocation>
</comment>
<dbReference type="GO" id="GO:0003735">
    <property type="term" value="F:structural constituent of ribosome"/>
    <property type="evidence" value="ECO:0007669"/>
    <property type="project" value="InterPro"/>
</dbReference>